<protein>
    <submittedName>
        <fullName evidence="1">Uncharacterized protein</fullName>
    </submittedName>
</protein>
<dbReference type="RefSeq" id="WP_008728329.1">
    <property type="nucleotide sequence ID" value="NZ_BAAACC010000023.1"/>
</dbReference>
<dbReference type="AlphaFoldDB" id="A0AAP9SFZ0"/>
<reference evidence="1 2" key="1">
    <citation type="submission" date="2020-02" db="EMBL/GenBank/DDBJ databases">
        <authorList>
            <person name="Kociolek L.K."/>
            <person name="Ozer E.A."/>
        </authorList>
    </citation>
    <scope>NUCLEOTIDE SEQUENCE [LARGE SCALE GENOMIC DNA]</scope>
    <source>
        <strain evidence="1 2">ATCC 14501</strain>
    </source>
</reference>
<dbReference type="NCBIfam" id="NF045478">
    <property type="entry name" value="XF1762_fam"/>
    <property type="match status" value="1"/>
</dbReference>
<dbReference type="EMBL" id="CP048838">
    <property type="protein sequence ID" value="QJA04484.1"/>
    <property type="molecule type" value="Genomic_DNA"/>
</dbReference>
<dbReference type="InterPro" id="IPR053780">
    <property type="entry name" value="Gp66-like"/>
</dbReference>
<dbReference type="GeneID" id="88692870"/>
<evidence type="ECO:0000313" key="2">
    <source>
        <dbReference type="Proteomes" id="UP000503330"/>
    </source>
</evidence>
<dbReference type="Proteomes" id="UP000503330">
    <property type="component" value="Chromosome"/>
</dbReference>
<proteinExistence type="predicted"/>
<gene>
    <name evidence="1" type="ORF">G4D54_19655</name>
</gene>
<accession>A0AAP9SFZ0</accession>
<sequence length="148" mass="16743">MQAIPITQKKANEYVAQLHRHHPPVRGDIFRVACVLDGRICGVAQAARPVSRHLDDGKTIEVVRCCTDGTYNVCSFLYTRLARIAKEMGYERIITYILESESGSSLKASGWHKEADVKGHSWSCKSRPRNTQAPTCNKQRWCKELRKG</sequence>
<evidence type="ECO:0000313" key="1">
    <source>
        <dbReference type="EMBL" id="QJA04484.1"/>
    </source>
</evidence>
<name>A0AAP9SFZ0_CLOIN</name>
<organism evidence="1 2">
    <name type="scientific">Clostridium innocuum</name>
    <dbReference type="NCBI Taxonomy" id="1522"/>
    <lineage>
        <taxon>Bacteria</taxon>
        <taxon>Bacillati</taxon>
        <taxon>Bacillota</taxon>
        <taxon>Clostridia</taxon>
        <taxon>Eubacteriales</taxon>
        <taxon>Clostridiaceae</taxon>
        <taxon>Clostridium</taxon>
    </lineage>
</organism>